<protein>
    <recommendedName>
        <fullName evidence="3">RanBD1 domain-containing protein</fullName>
    </recommendedName>
</protein>
<feature type="compositionally biased region" description="Basic and acidic residues" evidence="1">
    <location>
        <begin position="174"/>
        <end position="202"/>
    </location>
</feature>
<comment type="caution">
    <text evidence="5">The sequence shown here is derived from an EMBL/GenBank/DDBJ whole genome shotgun (WGS) entry which is preliminary data.</text>
</comment>
<organism evidence="5 6">
    <name type="scientific">Marasmius crinis-equi</name>
    <dbReference type="NCBI Taxonomy" id="585013"/>
    <lineage>
        <taxon>Eukaryota</taxon>
        <taxon>Fungi</taxon>
        <taxon>Dikarya</taxon>
        <taxon>Basidiomycota</taxon>
        <taxon>Agaricomycotina</taxon>
        <taxon>Agaricomycetes</taxon>
        <taxon>Agaricomycetidae</taxon>
        <taxon>Agaricales</taxon>
        <taxon>Marasmiineae</taxon>
        <taxon>Marasmiaceae</taxon>
        <taxon>Marasmius</taxon>
    </lineage>
</organism>
<dbReference type="InterPro" id="IPR011993">
    <property type="entry name" value="PH-like_dom_sf"/>
</dbReference>
<keyword evidence="2" id="KW-0812">Transmembrane</keyword>
<dbReference type="SUPFAM" id="SSF50729">
    <property type="entry name" value="PH domain-like"/>
    <property type="match status" value="1"/>
</dbReference>
<keyword evidence="2" id="KW-0472">Membrane</keyword>
<sequence length="437" mass="47636">MLPVSDFNFVVCGMATFAATVGYVCSKRIRGNSFAPVDDAQSPPITFEPSTSTPSIEPVKIIPDPGASTRTSQKRKSLHDEDDYASLGYPYNLATIYPNKRSRTPPKEEEEKPSVVASQVVAVTEPSQDVELVETSPPEKLFQPEPQNTVEPTVAQREPEPAETMVDPPAQATEIEKAKEPHNVPKEAQSEKKESASEKKETSTLPTPPTTPETSVLFSQRAKPTFKPFTSSPGAFASFASSGSAFKTFTASTARPAWSDGNGQGISLSNANEDSSALAPALALETKPDSPTAHQPNFTHVTGEENETILSELKNVKVFIKRGAKEFSDGMLGHIKLLSDKNQEKERLIFRREPLWQVTMNTRLSPSVRCTFEEEECVLRVILAESTEGEGKGKREIVVYALKPGRGCTKQDFVSFAKTVMGREGTSKELAGKAKEP</sequence>
<evidence type="ECO:0000313" key="5">
    <source>
        <dbReference type="EMBL" id="KAL0579521.1"/>
    </source>
</evidence>
<name>A0ABR3FVW4_9AGAR</name>
<dbReference type="EMBL" id="JBAHYK010000057">
    <property type="protein sequence ID" value="KAL0579514.1"/>
    <property type="molecule type" value="Genomic_DNA"/>
</dbReference>
<dbReference type="Pfam" id="PF00638">
    <property type="entry name" value="Ran_BP1"/>
    <property type="match status" value="1"/>
</dbReference>
<feature type="region of interest" description="Disordered" evidence="1">
    <location>
        <begin position="96"/>
        <end position="218"/>
    </location>
</feature>
<dbReference type="PROSITE" id="PS50196">
    <property type="entry name" value="RANBD1"/>
    <property type="match status" value="1"/>
</dbReference>
<evidence type="ECO:0000313" key="6">
    <source>
        <dbReference type="Proteomes" id="UP001465976"/>
    </source>
</evidence>
<evidence type="ECO:0000256" key="1">
    <source>
        <dbReference type="SAM" id="MobiDB-lite"/>
    </source>
</evidence>
<dbReference type="Gene3D" id="2.30.29.30">
    <property type="entry name" value="Pleckstrin-homology domain (PH domain)/Phosphotyrosine-binding domain (PTB)"/>
    <property type="match status" value="1"/>
</dbReference>
<evidence type="ECO:0000256" key="2">
    <source>
        <dbReference type="SAM" id="Phobius"/>
    </source>
</evidence>
<keyword evidence="6" id="KW-1185">Reference proteome</keyword>
<evidence type="ECO:0000313" key="4">
    <source>
        <dbReference type="EMBL" id="KAL0579514.1"/>
    </source>
</evidence>
<feature type="region of interest" description="Disordered" evidence="1">
    <location>
        <begin position="35"/>
        <end position="84"/>
    </location>
</feature>
<dbReference type="InterPro" id="IPR000156">
    <property type="entry name" value="Ran_bind_dom"/>
</dbReference>
<dbReference type="EMBL" id="JBAHYK010000057">
    <property type="protein sequence ID" value="KAL0579521.1"/>
    <property type="molecule type" value="Genomic_DNA"/>
</dbReference>
<proteinExistence type="predicted"/>
<evidence type="ECO:0000259" key="3">
    <source>
        <dbReference type="PROSITE" id="PS50196"/>
    </source>
</evidence>
<keyword evidence="2" id="KW-1133">Transmembrane helix</keyword>
<dbReference type="Proteomes" id="UP001465976">
    <property type="component" value="Unassembled WGS sequence"/>
</dbReference>
<feature type="domain" description="RanBD1" evidence="3">
    <location>
        <begin position="285"/>
        <end position="369"/>
    </location>
</feature>
<accession>A0ABR3FVW4</accession>
<reference evidence="5 6" key="1">
    <citation type="submission" date="2024-02" db="EMBL/GenBank/DDBJ databases">
        <title>A draft genome for the cacao thread blight pathogen Marasmius crinis-equi.</title>
        <authorList>
            <person name="Cohen S.P."/>
            <person name="Baruah I.K."/>
            <person name="Amoako-Attah I."/>
            <person name="Bukari Y."/>
            <person name="Meinhardt L.W."/>
            <person name="Bailey B.A."/>
        </authorList>
    </citation>
    <scope>NUCLEOTIDE SEQUENCE [LARGE SCALE GENOMIC DNA]</scope>
    <source>
        <strain evidence="5 6">GH-76</strain>
    </source>
</reference>
<gene>
    <name evidence="4" type="ORF">V5O48_002499</name>
    <name evidence="5" type="ORF">V5O48_002507</name>
</gene>
<feature type="transmembrane region" description="Helical" evidence="2">
    <location>
        <begin position="6"/>
        <end position="25"/>
    </location>
</feature>